<keyword evidence="8 11" id="KW-1133">Transmembrane helix</keyword>
<dbReference type="InterPro" id="IPR047272">
    <property type="entry name" value="S49_SppA_C"/>
</dbReference>
<keyword evidence="3" id="KW-1003">Cell membrane</keyword>
<evidence type="ECO:0000256" key="5">
    <source>
        <dbReference type="ARBA" id="ARBA00022692"/>
    </source>
</evidence>
<dbReference type="EMBL" id="PRDL01000001">
    <property type="protein sequence ID" value="MBE8717554.1"/>
    <property type="molecule type" value="Genomic_DNA"/>
</dbReference>
<evidence type="ECO:0000256" key="10">
    <source>
        <dbReference type="SAM" id="MobiDB-lite"/>
    </source>
</evidence>
<comment type="caution">
    <text evidence="14">The sequence shown here is derived from an EMBL/GenBank/DDBJ whole genome shotgun (WGS) entry which is preliminary data.</text>
</comment>
<organism evidence="14 15">
    <name type="scientific">Cellvibrio polysaccharolyticus</name>
    <dbReference type="NCBI Taxonomy" id="2082724"/>
    <lineage>
        <taxon>Bacteria</taxon>
        <taxon>Pseudomonadati</taxon>
        <taxon>Pseudomonadota</taxon>
        <taxon>Gammaproteobacteria</taxon>
        <taxon>Cellvibrionales</taxon>
        <taxon>Cellvibrionaceae</taxon>
        <taxon>Cellvibrio</taxon>
    </lineage>
</organism>
<dbReference type="Pfam" id="PF01343">
    <property type="entry name" value="Peptidase_S49"/>
    <property type="match status" value="1"/>
</dbReference>
<dbReference type="GO" id="GO:0005886">
    <property type="term" value="C:plasma membrane"/>
    <property type="evidence" value="ECO:0007669"/>
    <property type="project" value="UniProtKB-SubCell"/>
</dbReference>
<dbReference type="AlphaFoldDB" id="A0A928YU10"/>
<dbReference type="GO" id="GO:0004252">
    <property type="term" value="F:serine-type endopeptidase activity"/>
    <property type="evidence" value="ECO:0007669"/>
    <property type="project" value="InterPro"/>
</dbReference>
<dbReference type="CDD" id="cd07023">
    <property type="entry name" value="S49_Sppa_N_C"/>
    <property type="match status" value="1"/>
</dbReference>
<accession>A0A928YU10</accession>
<dbReference type="Gene3D" id="3.90.226.10">
    <property type="entry name" value="2-enoyl-CoA Hydratase, Chain A, domain 1"/>
    <property type="match status" value="1"/>
</dbReference>
<dbReference type="SUPFAM" id="SSF52096">
    <property type="entry name" value="ClpP/crotonase"/>
    <property type="match status" value="1"/>
</dbReference>
<dbReference type="InterPro" id="IPR002142">
    <property type="entry name" value="Peptidase_S49"/>
</dbReference>
<evidence type="ECO:0000259" key="13">
    <source>
        <dbReference type="Pfam" id="PF08496"/>
    </source>
</evidence>
<feature type="domain" description="Peptidase S49 N-terminal proteobacteria" evidence="13">
    <location>
        <begin position="2"/>
        <end position="174"/>
    </location>
</feature>
<dbReference type="Gene3D" id="6.20.330.10">
    <property type="match status" value="1"/>
</dbReference>
<keyword evidence="15" id="KW-1185">Reference proteome</keyword>
<dbReference type="PANTHER" id="PTHR42987">
    <property type="entry name" value="PEPTIDASE S49"/>
    <property type="match status" value="1"/>
</dbReference>
<evidence type="ECO:0000256" key="4">
    <source>
        <dbReference type="ARBA" id="ARBA00022670"/>
    </source>
</evidence>
<evidence type="ECO:0000256" key="2">
    <source>
        <dbReference type="ARBA" id="ARBA00008683"/>
    </source>
</evidence>
<dbReference type="NCBIfam" id="NF008745">
    <property type="entry name" value="PRK11778.1"/>
    <property type="match status" value="1"/>
</dbReference>
<evidence type="ECO:0000256" key="9">
    <source>
        <dbReference type="ARBA" id="ARBA00023136"/>
    </source>
</evidence>
<feature type="domain" description="Peptidase S49" evidence="12">
    <location>
        <begin position="177"/>
        <end position="325"/>
    </location>
</feature>
<dbReference type="Proteomes" id="UP000652567">
    <property type="component" value="Unassembled WGS sequence"/>
</dbReference>
<dbReference type="InterPro" id="IPR013703">
    <property type="entry name" value="Peptidase_S49_N_proteobac"/>
</dbReference>
<evidence type="ECO:0000256" key="1">
    <source>
        <dbReference type="ARBA" id="ARBA00004236"/>
    </source>
</evidence>
<reference evidence="14" key="1">
    <citation type="submission" date="2018-07" db="EMBL/GenBank/DDBJ databases">
        <title>Genome assembly of strain Ka43.</title>
        <authorList>
            <person name="Kukolya J."/>
            <person name="Nagy I."/>
            <person name="Horvath B."/>
            <person name="Toth A."/>
        </authorList>
    </citation>
    <scope>NUCLEOTIDE SEQUENCE</scope>
    <source>
        <strain evidence="14">KB43</strain>
    </source>
</reference>
<keyword evidence="4 14" id="KW-0645">Protease</keyword>
<evidence type="ECO:0000313" key="15">
    <source>
        <dbReference type="Proteomes" id="UP000652567"/>
    </source>
</evidence>
<comment type="similarity">
    <text evidence="2">Belongs to the peptidase S49 family.</text>
</comment>
<keyword evidence="6" id="KW-0378">Hydrolase</keyword>
<keyword evidence="7" id="KW-0720">Serine protease</keyword>
<protein>
    <submittedName>
        <fullName evidence="14">Protease SohB</fullName>
    </submittedName>
</protein>
<evidence type="ECO:0000256" key="3">
    <source>
        <dbReference type="ARBA" id="ARBA00022475"/>
    </source>
</evidence>
<evidence type="ECO:0000259" key="12">
    <source>
        <dbReference type="Pfam" id="PF01343"/>
    </source>
</evidence>
<dbReference type="InterPro" id="IPR029045">
    <property type="entry name" value="ClpP/crotonase-like_dom_sf"/>
</dbReference>
<dbReference type="RefSeq" id="WP_193909466.1">
    <property type="nucleotide sequence ID" value="NZ_PRDL01000001.1"/>
</dbReference>
<evidence type="ECO:0000256" key="7">
    <source>
        <dbReference type="ARBA" id="ARBA00022825"/>
    </source>
</evidence>
<dbReference type="Pfam" id="PF08496">
    <property type="entry name" value="Peptidase_S49_N"/>
    <property type="match status" value="1"/>
</dbReference>
<feature type="region of interest" description="Disordered" evidence="10">
    <location>
        <begin position="82"/>
        <end position="104"/>
    </location>
</feature>
<keyword evidence="5 11" id="KW-0812">Transmembrane</keyword>
<name>A0A928YU10_9GAMM</name>
<dbReference type="PANTHER" id="PTHR42987:SF4">
    <property type="entry name" value="PROTEASE SOHB-RELATED"/>
    <property type="match status" value="1"/>
</dbReference>
<evidence type="ECO:0000256" key="8">
    <source>
        <dbReference type="ARBA" id="ARBA00022989"/>
    </source>
</evidence>
<proteinExistence type="inferred from homology"/>
<dbReference type="GO" id="GO:0006508">
    <property type="term" value="P:proteolysis"/>
    <property type="evidence" value="ECO:0007669"/>
    <property type="project" value="UniProtKB-KW"/>
</dbReference>
<keyword evidence="9 11" id="KW-0472">Membrane</keyword>
<sequence>MEFLANYGLFFAKAVTVVIAFGAIVIMIVSASGRGRKADKGHIEVNHLNEKFEEMRDSLQAALLDPEALKLHDKAEKKRLKAERAEQKKKAKQNQEQVAASTDADKAEDIAGAAQKKRVFVLDFVGDIKASECDNLREEINAVLTLATPADEVVVKVESGGGMVHSYGLASSQLARFTDRKIPLTVCVDKVAASGGYMMACVADKILAAPFAVLGSIGVVAQLPNFHKLLKKNDIDYEMFTAGEYKRTVTMLGENTPKAKEKFKEDIEDTHELFKEFVSSHRPAVDIEKVATGEVWFGKRALEVALVDEIKTSDEYLLTLSETANIYEVEFTVKKSIQEKFGLAAQSAADRLLMTWWERLNLQRWF</sequence>
<evidence type="ECO:0000256" key="6">
    <source>
        <dbReference type="ARBA" id="ARBA00022801"/>
    </source>
</evidence>
<feature type="transmembrane region" description="Helical" evidence="11">
    <location>
        <begin position="6"/>
        <end position="29"/>
    </location>
</feature>
<evidence type="ECO:0000256" key="11">
    <source>
        <dbReference type="SAM" id="Phobius"/>
    </source>
</evidence>
<comment type="subcellular location">
    <subcellularLocation>
        <location evidence="1">Cell membrane</location>
    </subcellularLocation>
</comment>
<evidence type="ECO:0000313" key="14">
    <source>
        <dbReference type="EMBL" id="MBE8717554.1"/>
    </source>
</evidence>
<gene>
    <name evidence="14" type="ORF">C4F51_10170</name>
</gene>